<dbReference type="InterPro" id="IPR015947">
    <property type="entry name" value="PUA-like_sf"/>
</dbReference>
<dbReference type="PROSITE" id="PS51787">
    <property type="entry name" value="LON_N"/>
    <property type="match status" value="1"/>
</dbReference>
<dbReference type="Gene3D" id="2.30.130.40">
    <property type="entry name" value="LON domain-like"/>
    <property type="match status" value="1"/>
</dbReference>
<dbReference type="Pfam" id="PF02190">
    <property type="entry name" value="LON_substr_bdg"/>
    <property type="match status" value="1"/>
</dbReference>
<keyword evidence="2" id="KW-0645">Protease</keyword>
<sequence>MRRLPLFPLPLVLFPGAPLPLHVFEPRYRQLLADCLAGDREFGIVFLPPQVRERELPPGHVGCVARVTDSVLLEDGRSNLLVVGGDRFALERLAETGTPYLVGEVREWADLPEDAGRLAAGAARVRGLFDRVARAARTLSDDDEAVPALPDDDARLSFAVASHVDLDAGARQRLLQSRSPTARLDELETLLAAAVAPLEQRAVVHRRAKTNGHGPHTTDE</sequence>
<dbReference type="InterPro" id="IPR046336">
    <property type="entry name" value="Lon_prtase_N_sf"/>
</dbReference>
<reference evidence="2" key="1">
    <citation type="submission" date="2020-02" db="EMBL/GenBank/DDBJ databases">
        <authorList>
            <person name="Meier V. D."/>
        </authorList>
    </citation>
    <scope>NUCLEOTIDE SEQUENCE</scope>
    <source>
        <strain evidence="2">AVDCRST_MAG11</strain>
    </source>
</reference>
<organism evidence="2">
    <name type="scientific">uncultured Gemmatimonadaceae bacterium</name>
    <dbReference type="NCBI Taxonomy" id="246130"/>
    <lineage>
        <taxon>Bacteria</taxon>
        <taxon>Pseudomonadati</taxon>
        <taxon>Gemmatimonadota</taxon>
        <taxon>Gemmatimonadia</taxon>
        <taxon>Gemmatimonadales</taxon>
        <taxon>Gemmatimonadaceae</taxon>
        <taxon>environmental samples</taxon>
    </lineage>
</organism>
<dbReference type="Gene3D" id="1.20.58.1480">
    <property type="match status" value="1"/>
</dbReference>
<dbReference type="InterPro" id="IPR003111">
    <property type="entry name" value="Lon_prtase_N"/>
</dbReference>
<gene>
    <name evidence="2" type="ORF">AVDCRST_MAG11-2276</name>
</gene>
<protein>
    <submittedName>
        <fullName evidence="2">Uncharacterized protein, similar to the N-terminal domain of Lon protease</fullName>
    </submittedName>
</protein>
<keyword evidence="2" id="KW-0378">Hydrolase</keyword>
<dbReference type="EMBL" id="CADCTU010000525">
    <property type="protein sequence ID" value="CAA9326899.1"/>
    <property type="molecule type" value="Genomic_DNA"/>
</dbReference>
<dbReference type="PANTHER" id="PTHR46732">
    <property type="entry name" value="ATP-DEPENDENT PROTEASE LA (LON) DOMAIN PROTEIN"/>
    <property type="match status" value="1"/>
</dbReference>
<dbReference type="PANTHER" id="PTHR46732:SF8">
    <property type="entry name" value="ATP-DEPENDENT PROTEASE LA (LON) DOMAIN PROTEIN"/>
    <property type="match status" value="1"/>
</dbReference>
<dbReference type="SUPFAM" id="SSF88697">
    <property type="entry name" value="PUA domain-like"/>
    <property type="match status" value="1"/>
</dbReference>
<name>A0A6J4LAY6_9BACT</name>
<evidence type="ECO:0000259" key="1">
    <source>
        <dbReference type="PROSITE" id="PS51787"/>
    </source>
</evidence>
<feature type="domain" description="Lon N-terminal" evidence="1">
    <location>
        <begin position="1"/>
        <end position="195"/>
    </location>
</feature>
<accession>A0A6J4LAY6</accession>
<dbReference type="SMART" id="SM00464">
    <property type="entry name" value="LON"/>
    <property type="match status" value="1"/>
</dbReference>
<proteinExistence type="predicted"/>
<dbReference type="GO" id="GO:0006508">
    <property type="term" value="P:proteolysis"/>
    <property type="evidence" value="ECO:0007669"/>
    <property type="project" value="UniProtKB-KW"/>
</dbReference>
<dbReference type="GO" id="GO:0008233">
    <property type="term" value="F:peptidase activity"/>
    <property type="evidence" value="ECO:0007669"/>
    <property type="project" value="UniProtKB-KW"/>
</dbReference>
<evidence type="ECO:0000313" key="2">
    <source>
        <dbReference type="EMBL" id="CAA9326899.1"/>
    </source>
</evidence>
<dbReference type="AlphaFoldDB" id="A0A6J4LAY6"/>